<organism evidence="3 4">
    <name type="scientific">Natronincola peptidivorans</name>
    <dbReference type="NCBI Taxonomy" id="426128"/>
    <lineage>
        <taxon>Bacteria</taxon>
        <taxon>Bacillati</taxon>
        <taxon>Bacillota</taxon>
        <taxon>Clostridia</taxon>
        <taxon>Peptostreptococcales</taxon>
        <taxon>Natronincolaceae</taxon>
        <taxon>Natronincola</taxon>
    </lineage>
</organism>
<dbReference type="Proteomes" id="UP000199568">
    <property type="component" value="Unassembled WGS sequence"/>
</dbReference>
<feature type="domain" description="DUF3658" evidence="2">
    <location>
        <begin position="183"/>
        <end position="283"/>
    </location>
</feature>
<dbReference type="STRING" id="426128.SAMN05660297_02385"/>
<feature type="domain" description="DUF1835" evidence="1">
    <location>
        <begin position="52"/>
        <end position="153"/>
    </location>
</feature>
<reference evidence="3 4" key="1">
    <citation type="submission" date="2016-10" db="EMBL/GenBank/DDBJ databases">
        <authorList>
            <person name="de Groot N.N."/>
        </authorList>
    </citation>
    <scope>NUCLEOTIDE SEQUENCE [LARGE SCALE GENOMIC DNA]</scope>
    <source>
        <strain evidence="3 4">DSM 18979</strain>
    </source>
</reference>
<protein>
    <recommendedName>
        <fullName evidence="5">DUF1835 domain-containing protein</fullName>
    </recommendedName>
</protein>
<accession>A0A1I0EC58</accession>
<dbReference type="InterPro" id="IPR022123">
    <property type="entry name" value="DUF3658"/>
</dbReference>
<name>A0A1I0EC58_9FIRM</name>
<dbReference type="RefSeq" id="WP_170834797.1">
    <property type="nucleotide sequence ID" value="NZ_FOHU01000010.1"/>
</dbReference>
<keyword evidence="4" id="KW-1185">Reference proteome</keyword>
<gene>
    <name evidence="3" type="ORF">SAMN05660297_02385</name>
</gene>
<evidence type="ECO:0000313" key="3">
    <source>
        <dbReference type="EMBL" id="SET42781.1"/>
    </source>
</evidence>
<dbReference type="Pfam" id="PF12395">
    <property type="entry name" value="DUF3658"/>
    <property type="match status" value="1"/>
</dbReference>
<dbReference type="InterPro" id="IPR014973">
    <property type="entry name" value="DUF1835"/>
</dbReference>
<proteinExistence type="predicted"/>
<sequence length="296" mass="34073">MLEVVFSDSTKGSMKIAKNYDEKSMHGGAIGYFGKKPSKAELKKNFEGQAIGGDSQDVVYIGFALDIGDISGEFDGIERQNVFQKVWGRFNFDDNEQEQFFHNQRKDMEKLLSAAINGTAIRIWKSNTPYSTCGLYFICNVLRDIDCEITVVSLPEYELVSENEIVTYSEWGQMKPGKFYQFLPLERQLSQFEKRMFSNRWCELVRENASLRAVVNGKLISVPEDFYDYIITKNIPDDDFLMARLIGEIIGNYQLGVSDSWYALRIDKMIEENKLIIVENKDMSHPYGKILKKVMV</sequence>
<dbReference type="AlphaFoldDB" id="A0A1I0EC58"/>
<evidence type="ECO:0000313" key="4">
    <source>
        <dbReference type="Proteomes" id="UP000199568"/>
    </source>
</evidence>
<dbReference type="Pfam" id="PF08874">
    <property type="entry name" value="DUF1835"/>
    <property type="match status" value="1"/>
</dbReference>
<dbReference type="EMBL" id="FOHU01000010">
    <property type="protein sequence ID" value="SET42781.1"/>
    <property type="molecule type" value="Genomic_DNA"/>
</dbReference>
<evidence type="ECO:0000259" key="2">
    <source>
        <dbReference type="Pfam" id="PF12395"/>
    </source>
</evidence>
<evidence type="ECO:0008006" key="5">
    <source>
        <dbReference type="Google" id="ProtNLM"/>
    </source>
</evidence>
<evidence type="ECO:0000259" key="1">
    <source>
        <dbReference type="Pfam" id="PF08874"/>
    </source>
</evidence>